<dbReference type="Proteomes" id="UP000307507">
    <property type="component" value="Unassembled WGS sequence"/>
</dbReference>
<gene>
    <name evidence="4" type="ORF">E6C50_17015</name>
</gene>
<dbReference type="Gene3D" id="3.40.30.10">
    <property type="entry name" value="Glutaredoxin"/>
    <property type="match status" value="1"/>
</dbReference>
<dbReference type="RefSeq" id="WP_136404449.1">
    <property type="nucleotide sequence ID" value="NZ_SSNZ01000012.1"/>
</dbReference>
<dbReference type="InterPro" id="IPR013766">
    <property type="entry name" value="Thioredoxin_domain"/>
</dbReference>
<keyword evidence="5" id="KW-1185">Reference proteome</keyword>
<feature type="chain" id="PRO_5020580170" evidence="2">
    <location>
        <begin position="18"/>
        <end position="145"/>
    </location>
</feature>
<feature type="domain" description="Thioredoxin" evidence="3">
    <location>
        <begin position="8"/>
        <end position="143"/>
    </location>
</feature>
<dbReference type="EMBL" id="SSNZ01000012">
    <property type="protein sequence ID" value="THF47459.1"/>
    <property type="molecule type" value="Genomic_DNA"/>
</dbReference>
<evidence type="ECO:0000259" key="3">
    <source>
        <dbReference type="PROSITE" id="PS51352"/>
    </source>
</evidence>
<feature type="signal peptide" evidence="2">
    <location>
        <begin position="1"/>
        <end position="17"/>
    </location>
</feature>
<protein>
    <submittedName>
        <fullName evidence="4">Thioredoxin family protein</fullName>
    </submittedName>
</protein>
<evidence type="ECO:0000313" key="4">
    <source>
        <dbReference type="EMBL" id="THF47459.1"/>
    </source>
</evidence>
<sequence>MKSHYLFLLLISTFTYAQHWENDFENGKKNAVAENKNIVLVFSGSDWCAPCIKLDKAIWSSEEFKTEADKNWILVKADFPKKKTNTLSENQQNQNNNLAEQYNKEGHFPLVVVLDKNGKVLGKTGYKNISPTAYIELLHTLEKKI</sequence>
<dbReference type="PANTHER" id="PTHR15337:SF11">
    <property type="entry name" value="THIOREDOXIN DOMAIN-CONTAINING PROTEIN"/>
    <property type="match status" value="1"/>
</dbReference>
<dbReference type="OrthoDB" id="981626at2"/>
<dbReference type="Pfam" id="PF13899">
    <property type="entry name" value="Thioredoxin_7"/>
    <property type="match status" value="1"/>
</dbReference>
<comment type="caution">
    <text evidence="4">The sequence shown here is derived from an EMBL/GenBank/DDBJ whole genome shotgun (WGS) entry which is preliminary data.</text>
</comment>
<evidence type="ECO:0000256" key="2">
    <source>
        <dbReference type="SAM" id="SignalP"/>
    </source>
</evidence>
<dbReference type="InterPro" id="IPR036249">
    <property type="entry name" value="Thioredoxin-like_sf"/>
</dbReference>
<keyword evidence="1 2" id="KW-0732">Signal</keyword>
<evidence type="ECO:0000313" key="5">
    <source>
        <dbReference type="Proteomes" id="UP000307507"/>
    </source>
</evidence>
<dbReference type="InterPro" id="IPR051099">
    <property type="entry name" value="AGR/TXD"/>
</dbReference>
<evidence type="ECO:0000256" key="1">
    <source>
        <dbReference type="ARBA" id="ARBA00022729"/>
    </source>
</evidence>
<dbReference type="SUPFAM" id="SSF52833">
    <property type="entry name" value="Thioredoxin-like"/>
    <property type="match status" value="1"/>
</dbReference>
<proteinExistence type="predicted"/>
<reference evidence="4 5" key="1">
    <citation type="submission" date="2019-04" db="EMBL/GenBank/DDBJ databases">
        <title>Flavobacterium sp. nov. isolated from construction timber.</title>
        <authorList>
            <person name="Lin S.-Y."/>
            <person name="Chang C.-T."/>
            <person name="Young C.-C."/>
        </authorList>
    </citation>
    <scope>NUCLEOTIDE SEQUENCE [LARGE SCALE GENOMIC DNA]</scope>
    <source>
        <strain evidence="4 5">CC-CTC003</strain>
    </source>
</reference>
<name>A0A4S3ZPM0_9FLAO</name>
<accession>A0A4S3ZPM0</accession>
<organism evidence="4 5">
    <name type="scientific">Flavobacterium supellecticarium</name>
    <dbReference type="NCBI Taxonomy" id="2565924"/>
    <lineage>
        <taxon>Bacteria</taxon>
        <taxon>Pseudomonadati</taxon>
        <taxon>Bacteroidota</taxon>
        <taxon>Flavobacteriia</taxon>
        <taxon>Flavobacteriales</taxon>
        <taxon>Flavobacteriaceae</taxon>
        <taxon>Flavobacterium</taxon>
    </lineage>
</organism>
<dbReference type="PANTHER" id="PTHR15337">
    <property type="entry name" value="ANTERIOR GRADIENT PROTEIN-RELATED"/>
    <property type="match status" value="1"/>
</dbReference>
<dbReference type="PROSITE" id="PS51352">
    <property type="entry name" value="THIOREDOXIN_2"/>
    <property type="match status" value="1"/>
</dbReference>
<dbReference type="AlphaFoldDB" id="A0A4S3ZPM0"/>